<evidence type="ECO:0000313" key="3">
    <source>
        <dbReference type="EMBL" id="ABS62535.1"/>
    </source>
</evidence>
<dbReference type="STRING" id="402881.Plav_0912"/>
<keyword evidence="4" id="KW-1185">Reference proteome</keyword>
<evidence type="ECO:0000313" key="4">
    <source>
        <dbReference type="Proteomes" id="UP000006377"/>
    </source>
</evidence>
<protein>
    <submittedName>
        <fullName evidence="3">Uncharacterized protein</fullName>
    </submittedName>
</protein>
<sequence>MNLIRAIAILFLLGISPASANQREPAPPPQDPSVATIRGDIVSGLMSNRWSRVMFIDGRFLGGELETCDRHDLAPGAHSIVVAHRDDLFPLRVDAEAGDAFVVKWDQNDNVYVESATTGKKVFAKPVDPYDPANTYTEPLAGSETAVVKAQPKIVDIFLEGLTEEGRVEIASIDGKSPGSKVRSIRVPSGPRALAFYMNFYLGASGGGGPVYGWVLVPLLLDAKPGEVYALNYDRPKKVIGTRTISVWIENESTGEVMTNRAHAIFNINDRFGGFSYNEASSFPNKKGQLKRSAPKPKLWCERD</sequence>
<gene>
    <name evidence="3" type="ordered locus">Plav_0912</name>
</gene>
<feature type="signal peptide" evidence="2">
    <location>
        <begin position="1"/>
        <end position="20"/>
    </location>
</feature>
<dbReference type="KEGG" id="pla:Plav_0912"/>
<proteinExistence type="predicted"/>
<dbReference type="EMBL" id="CP000774">
    <property type="protein sequence ID" value="ABS62535.1"/>
    <property type="molecule type" value="Genomic_DNA"/>
</dbReference>
<dbReference type="HOGENOM" id="CLU_914814_0_0_5"/>
<dbReference type="RefSeq" id="WP_012109789.1">
    <property type="nucleotide sequence ID" value="NC_009719.1"/>
</dbReference>
<dbReference type="AlphaFoldDB" id="A7HRK2"/>
<name>A7HRK2_PARL1</name>
<evidence type="ECO:0000256" key="1">
    <source>
        <dbReference type="SAM" id="MobiDB-lite"/>
    </source>
</evidence>
<organism evidence="3 4">
    <name type="scientific">Parvibaculum lavamentivorans (strain DS-1 / DSM 13023 / NCIMB 13966)</name>
    <dbReference type="NCBI Taxonomy" id="402881"/>
    <lineage>
        <taxon>Bacteria</taxon>
        <taxon>Pseudomonadati</taxon>
        <taxon>Pseudomonadota</taxon>
        <taxon>Alphaproteobacteria</taxon>
        <taxon>Hyphomicrobiales</taxon>
        <taxon>Parvibaculaceae</taxon>
        <taxon>Parvibaculum</taxon>
    </lineage>
</organism>
<keyword evidence="2" id="KW-0732">Signal</keyword>
<feature type="chain" id="PRO_5002710426" evidence="2">
    <location>
        <begin position="21"/>
        <end position="304"/>
    </location>
</feature>
<feature type="region of interest" description="Disordered" evidence="1">
    <location>
        <begin position="283"/>
        <end position="304"/>
    </location>
</feature>
<evidence type="ECO:0000256" key="2">
    <source>
        <dbReference type="SAM" id="SignalP"/>
    </source>
</evidence>
<reference evidence="3 4" key="1">
    <citation type="journal article" date="2011" name="Stand. Genomic Sci.">
        <title>Complete genome sequence of Parvibaculum lavamentivorans type strain (DS-1(T)).</title>
        <authorList>
            <person name="Schleheck D."/>
            <person name="Weiss M."/>
            <person name="Pitluck S."/>
            <person name="Bruce D."/>
            <person name="Land M.L."/>
            <person name="Han S."/>
            <person name="Saunders E."/>
            <person name="Tapia R."/>
            <person name="Detter C."/>
            <person name="Brettin T."/>
            <person name="Han J."/>
            <person name="Woyke T."/>
            <person name="Goodwin L."/>
            <person name="Pennacchio L."/>
            <person name="Nolan M."/>
            <person name="Cook A.M."/>
            <person name="Kjelleberg S."/>
            <person name="Thomas T."/>
        </authorList>
    </citation>
    <scope>NUCLEOTIDE SEQUENCE [LARGE SCALE GENOMIC DNA]</scope>
    <source>
        <strain evidence="4">DS-1 / DSM 13023 / NCIMB 13966</strain>
    </source>
</reference>
<dbReference type="Proteomes" id="UP000006377">
    <property type="component" value="Chromosome"/>
</dbReference>
<accession>A7HRK2</accession>